<evidence type="ECO:0000256" key="1">
    <source>
        <dbReference type="ARBA" id="ARBA00022741"/>
    </source>
</evidence>
<dbReference type="InterPro" id="IPR027417">
    <property type="entry name" value="P-loop_NTPase"/>
</dbReference>
<dbReference type="EMBL" id="JALAZD010000001">
    <property type="protein sequence ID" value="MCI0125319.1"/>
    <property type="molecule type" value="Genomic_DNA"/>
</dbReference>
<dbReference type="Pfam" id="PF13538">
    <property type="entry name" value="UvrD_C_2"/>
    <property type="match status" value="1"/>
</dbReference>
<evidence type="ECO:0000256" key="2">
    <source>
        <dbReference type="ARBA" id="ARBA00022840"/>
    </source>
</evidence>
<accession>A0AA41QKD0</accession>
<proteinExistence type="predicted"/>
<feature type="domain" description="UvrD-like helicase C-terminal" evidence="3">
    <location>
        <begin position="323"/>
        <end position="370"/>
    </location>
</feature>
<dbReference type="Gene3D" id="3.40.50.300">
    <property type="entry name" value="P-loop containing nucleotide triphosphate hydrolases"/>
    <property type="match status" value="2"/>
</dbReference>
<dbReference type="GO" id="GO:0003678">
    <property type="term" value="F:DNA helicase activity"/>
    <property type="evidence" value="ECO:0007669"/>
    <property type="project" value="UniProtKB-ARBA"/>
</dbReference>
<dbReference type="SUPFAM" id="SSF52540">
    <property type="entry name" value="P-loop containing nucleoside triphosphate hydrolases"/>
    <property type="match status" value="1"/>
</dbReference>
<keyword evidence="5" id="KW-1185">Reference proteome</keyword>
<keyword evidence="4" id="KW-0347">Helicase</keyword>
<dbReference type="Proteomes" id="UP001156140">
    <property type="component" value="Unassembled WGS sequence"/>
</dbReference>
<reference evidence="4" key="1">
    <citation type="submission" date="2022-03" db="EMBL/GenBank/DDBJ databases">
        <title>The complete genome sequence of a Methyloterrigena soli.</title>
        <authorList>
            <person name="Zi Z."/>
        </authorList>
    </citation>
    <scope>NUCLEOTIDE SEQUENCE</scope>
    <source>
        <strain evidence="4">M48</strain>
    </source>
</reference>
<dbReference type="InterPro" id="IPR050534">
    <property type="entry name" value="Coronavir_polyprotein_1ab"/>
</dbReference>
<keyword evidence="1" id="KW-0547">Nucleotide-binding</keyword>
<evidence type="ECO:0000313" key="5">
    <source>
        <dbReference type="Proteomes" id="UP001156140"/>
    </source>
</evidence>
<comment type="caution">
    <text evidence="4">The sequence shown here is derived from an EMBL/GenBank/DDBJ whole genome shotgun (WGS) entry which is preliminary data.</text>
</comment>
<dbReference type="PANTHER" id="PTHR43788">
    <property type="entry name" value="DNA2/NAM7 HELICASE FAMILY MEMBER"/>
    <property type="match status" value="1"/>
</dbReference>
<evidence type="ECO:0000259" key="3">
    <source>
        <dbReference type="Pfam" id="PF13538"/>
    </source>
</evidence>
<dbReference type="GO" id="GO:0005524">
    <property type="term" value="F:ATP binding"/>
    <property type="evidence" value="ECO:0007669"/>
    <property type="project" value="UniProtKB-KW"/>
</dbReference>
<sequence>MVQWTPQQDEALGKVSAWLKDKSAPQVFRLFGWAGTGKTTLAKHLGSGVKSVKYAAFTGKAALVMRKRGCRGASTIHSLIYKLEGEGQGEGNASEPRFVLDPESAAVTADLIVIDEVSMVDEALAVDLLSFGTKVLVLGDPFQLPPVQGAGYFTQVEPDIMLTDIRRQAQENPIIRMSMDIREGRNLERGNYGESKVISAREVDQSEVLGADQVLVGRNKTRLMYNDRIRELKGLPHQEPVVGDRLVCLRNNPIKKLLNGQIFTVAQINARANGRIQMWLDPEEDGTGVGQQVKVVTHKAFFTGEEANLSWPERRGYDEFTFGYCLTVHKAQGSQWDNVYLFDESSVFREDRRRWLYTGVTRAAEKLTVVG</sequence>
<dbReference type="RefSeq" id="WP_035036606.1">
    <property type="nucleotide sequence ID" value="NZ_CP068983.1"/>
</dbReference>
<dbReference type="AlphaFoldDB" id="A0AA41QKD0"/>
<dbReference type="Pfam" id="PF13604">
    <property type="entry name" value="AAA_30"/>
    <property type="match status" value="1"/>
</dbReference>
<dbReference type="CDD" id="cd18809">
    <property type="entry name" value="SF1_C_RecD"/>
    <property type="match status" value="1"/>
</dbReference>
<evidence type="ECO:0000313" key="4">
    <source>
        <dbReference type="EMBL" id="MCI0125319.1"/>
    </source>
</evidence>
<organism evidence="4 5">
    <name type="scientific">Paradevosia shaoguanensis</name>
    <dbReference type="NCBI Taxonomy" id="1335043"/>
    <lineage>
        <taxon>Bacteria</taxon>
        <taxon>Pseudomonadati</taxon>
        <taxon>Pseudomonadota</taxon>
        <taxon>Alphaproteobacteria</taxon>
        <taxon>Hyphomicrobiales</taxon>
        <taxon>Devosiaceae</taxon>
        <taxon>Paradevosia</taxon>
    </lineage>
</organism>
<keyword evidence="4" id="KW-0378">Hydrolase</keyword>
<gene>
    <name evidence="4" type="ORF">ML536_00610</name>
</gene>
<name>A0AA41QKD0_9HYPH</name>
<keyword evidence="2" id="KW-0067">ATP-binding</keyword>
<dbReference type="PANTHER" id="PTHR43788:SF6">
    <property type="entry name" value="DNA HELICASE B"/>
    <property type="match status" value="1"/>
</dbReference>
<dbReference type="InterPro" id="IPR027785">
    <property type="entry name" value="UvrD-like_helicase_C"/>
</dbReference>
<protein>
    <submittedName>
        <fullName evidence="4">ATP-dependent RecD-like DNA helicase</fullName>
    </submittedName>
</protein>